<keyword evidence="2" id="KW-1003">Cell membrane</keyword>
<feature type="transmembrane region" description="Helical" evidence="6">
    <location>
        <begin position="241"/>
        <end position="257"/>
    </location>
</feature>
<protein>
    <submittedName>
        <fullName evidence="7">UbiA prenyltransferase family protein</fullName>
    </submittedName>
</protein>
<feature type="transmembrane region" description="Helical" evidence="6">
    <location>
        <begin position="91"/>
        <end position="109"/>
    </location>
</feature>
<dbReference type="PANTHER" id="PTHR11048:SF5">
    <property type="entry name" value="DECAPRENYL-PHOSPHATE PHOSPHORIBOSYLTRANSFERASE"/>
    <property type="match status" value="1"/>
</dbReference>
<keyword evidence="8" id="KW-1185">Reference proteome</keyword>
<dbReference type="Pfam" id="PF01040">
    <property type="entry name" value="UbiA"/>
    <property type="match status" value="1"/>
</dbReference>
<dbReference type="EMBL" id="JACOME010000001">
    <property type="protein sequence ID" value="MBC3844828.1"/>
    <property type="molecule type" value="Genomic_DNA"/>
</dbReference>
<evidence type="ECO:0000313" key="8">
    <source>
        <dbReference type="Proteomes" id="UP000607435"/>
    </source>
</evidence>
<gene>
    <name evidence="7" type="ORF">H6H04_00415</name>
</gene>
<evidence type="ECO:0000256" key="4">
    <source>
        <dbReference type="ARBA" id="ARBA00022989"/>
    </source>
</evidence>
<proteinExistence type="predicted"/>
<evidence type="ECO:0000256" key="6">
    <source>
        <dbReference type="SAM" id="Phobius"/>
    </source>
</evidence>
<dbReference type="InterPro" id="IPR000537">
    <property type="entry name" value="UbiA_prenyltransferase"/>
</dbReference>
<dbReference type="InterPro" id="IPR044878">
    <property type="entry name" value="UbiA_sf"/>
</dbReference>
<comment type="caution">
    <text evidence="7">The sequence shown here is derived from an EMBL/GenBank/DDBJ whole genome shotgun (WGS) entry which is preliminary data.</text>
</comment>
<name>A0ABR6XWG1_9FLAO</name>
<sequence length="296" mass="34735">MNQYLNKLPYFTSLMRVPQWIKNLFVFLPMFFNKQFVSYDSLLQASIAFISFSLIASAIYCFNDIVDIEFDKKHIKKKNRPIASGLISKREAQICMFICIVLGFLTSYFFNGLGLFWVILSYFIINILYSLMFKQIVVVDVVFIAVSFVLRLIAGSVATNTRLSHWIIIMVVLLALFLAFAKRRDELIIYLEEKVLVRKNIDKYSLKLLDATLKILALLIIILYLMYSFSEEIKMQFNSEYIWLTSIFVALGLFRYGRLIQLRHNYVNPTKILLRDFPLQLIVIGWITSFYIIIYT</sequence>
<feature type="transmembrane region" description="Helical" evidence="6">
    <location>
        <begin position="163"/>
        <end position="181"/>
    </location>
</feature>
<dbReference type="InterPro" id="IPR039653">
    <property type="entry name" value="Prenyltransferase"/>
</dbReference>
<feature type="transmembrane region" description="Helical" evidence="6">
    <location>
        <begin position="137"/>
        <end position="157"/>
    </location>
</feature>
<feature type="transmembrane region" description="Helical" evidence="6">
    <location>
        <begin position="43"/>
        <end position="70"/>
    </location>
</feature>
<feature type="transmembrane region" description="Helical" evidence="6">
    <location>
        <begin position="115"/>
        <end position="132"/>
    </location>
</feature>
<keyword evidence="5 6" id="KW-0472">Membrane</keyword>
<dbReference type="PANTHER" id="PTHR11048">
    <property type="entry name" value="PRENYLTRANSFERASES"/>
    <property type="match status" value="1"/>
</dbReference>
<evidence type="ECO:0000256" key="1">
    <source>
        <dbReference type="ARBA" id="ARBA00004141"/>
    </source>
</evidence>
<evidence type="ECO:0000256" key="2">
    <source>
        <dbReference type="ARBA" id="ARBA00022475"/>
    </source>
</evidence>
<comment type="subcellular location">
    <subcellularLocation>
        <location evidence="1">Membrane</location>
        <topology evidence="1">Multi-pass membrane protein</topology>
    </subcellularLocation>
</comment>
<evidence type="ECO:0000256" key="5">
    <source>
        <dbReference type="ARBA" id="ARBA00023136"/>
    </source>
</evidence>
<keyword evidence="4 6" id="KW-1133">Transmembrane helix</keyword>
<feature type="transmembrane region" description="Helical" evidence="6">
    <location>
        <begin position="277"/>
        <end position="295"/>
    </location>
</feature>
<accession>A0ABR6XWG1</accession>
<evidence type="ECO:0000256" key="3">
    <source>
        <dbReference type="ARBA" id="ARBA00022692"/>
    </source>
</evidence>
<feature type="transmembrane region" description="Helical" evidence="6">
    <location>
        <begin position="208"/>
        <end position="229"/>
    </location>
</feature>
<organism evidence="7 8">
    <name type="scientific">Winogradskyella echinorum</name>
    <dbReference type="NCBI Taxonomy" id="538189"/>
    <lineage>
        <taxon>Bacteria</taxon>
        <taxon>Pseudomonadati</taxon>
        <taxon>Bacteroidota</taxon>
        <taxon>Flavobacteriia</taxon>
        <taxon>Flavobacteriales</taxon>
        <taxon>Flavobacteriaceae</taxon>
        <taxon>Winogradskyella</taxon>
    </lineage>
</organism>
<keyword evidence="3 6" id="KW-0812">Transmembrane</keyword>
<dbReference type="CDD" id="cd13963">
    <property type="entry name" value="PT_UbiA_2"/>
    <property type="match status" value="1"/>
</dbReference>
<reference evidence="7 8" key="1">
    <citation type="submission" date="2020-08" db="EMBL/GenBank/DDBJ databases">
        <title>Winogradskyella ouciana sp. nov., isolated from the hadal seawater of the Mariana Trench.</title>
        <authorList>
            <person name="He X."/>
        </authorList>
    </citation>
    <scope>NUCLEOTIDE SEQUENCE [LARGE SCALE GENOMIC DNA]</scope>
    <source>
        <strain evidence="7 8">KCTC 22026</strain>
    </source>
</reference>
<dbReference type="Proteomes" id="UP000607435">
    <property type="component" value="Unassembled WGS sequence"/>
</dbReference>
<evidence type="ECO:0000313" key="7">
    <source>
        <dbReference type="EMBL" id="MBC3844828.1"/>
    </source>
</evidence>
<dbReference type="Gene3D" id="1.10.357.140">
    <property type="entry name" value="UbiA prenyltransferase"/>
    <property type="match status" value="1"/>
</dbReference>
<dbReference type="RefSeq" id="WP_186843972.1">
    <property type="nucleotide sequence ID" value="NZ_JACOME010000001.1"/>
</dbReference>